<feature type="non-terminal residue" evidence="7">
    <location>
        <position position="1"/>
    </location>
</feature>
<dbReference type="HAMAP" id="MF_00170">
    <property type="entry name" value="Rib_5P_isom_A"/>
    <property type="match status" value="1"/>
</dbReference>
<dbReference type="Gene3D" id="3.30.70.260">
    <property type="match status" value="1"/>
</dbReference>
<proteinExistence type="inferred from homology"/>
<dbReference type="GO" id="GO:0009052">
    <property type="term" value="P:pentose-phosphate shunt, non-oxidative branch"/>
    <property type="evidence" value="ECO:0007669"/>
    <property type="project" value="InterPro"/>
</dbReference>
<dbReference type="PANTHER" id="PTHR43748:SF3">
    <property type="entry name" value="RIBOSE-5-PHOSPHATE ISOMERASE 3, CHLOROPLASTIC-RELATED"/>
    <property type="match status" value="1"/>
</dbReference>
<keyword evidence="5" id="KW-0413">Isomerase</keyword>
<protein>
    <recommendedName>
        <fullName evidence="4">ribose-5-phosphate isomerase</fullName>
        <ecNumber evidence="4">5.3.1.6</ecNumber>
    </recommendedName>
</protein>
<dbReference type="CDD" id="cd01398">
    <property type="entry name" value="RPI_A"/>
    <property type="match status" value="1"/>
</dbReference>
<evidence type="ECO:0000256" key="6">
    <source>
        <dbReference type="SAM" id="Phobius"/>
    </source>
</evidence>
<dbReference type="UniPathway" id="UPA00115">
    <property type="reaction ID" value="UER00412"/>
</dbReference>
<dbReference type="SUPFAM" id="SSF100950">
    <property type="entry name" value="NagB/RpiA/CoA transferase-like"/>
    <property type="match status" value="1"/>
</dbReference>
<evidence type="ECO:0000256" key="3">
    <source>
        <dbReference type="ARBA" id="ARBA00008088"/>
    </source>
</evidence>
<feature type="non-terminal residue" evidence="7">
    <location>
        <position position="282"/>
    </location>
</feature>
<gene>
    <name evidence="7" type="ORF">PGLA1383_LOCUS3154</name>
</gene>
<keyword evidence="8" id="KW-1185">Reference proteome</keyword>
<accession>A0A813DBR1</accession>
<dbReference type="SUPFAM" id="SSF75445">
    <property type="entry name" value="D-ribose-5-phosphate isomerase (RpiA), lid domain"/>
    <property type="match status" value="1"/>
</dbReference>
<dbReference type="OMA" id="ACHVQEK"/>
<name>A0A813DBR1_POLGL</name>
<feature type="transmembrane region" description="Helical" evidence="6">
    <location>
        <begin position="12"/>
        <end position="37"/>
    </location>
</feature>
<comment type="catalytic activity">
    <reaction evidence="1">
        <text>aldehydo-D-ribose 5-phosphate = D-ribulose 5-phosphate</text>
        <dbReference type="Rhea" id="RHEA:14657"/>
        <dbReference type="ChEBI" id="CHEBI:58121"/>
        <dbReference type="ChEBI" id="CHEBI:58273"/>
        <dbReference type="EC" id="5.3.1.6"/>
    </reaction>
</comment>
<comment type="caution">
    <text evidence="7">The sequence shown here is derived from an EMBL/GenBank/DDBJ whole genome shotgun (WGS) entry which is preliminary data.</text>
</comment>
<dbReference type="Proteomes" id="UP000654075">
    <property type="component" value="Unassembled WGS sequence"/>
</dbReference>
<dbReference type="Pfam" id="PF06026">
    <property type="entry name" value="Rib_5-P_isom_A"/>
    <property type="match status" value="1"/>
</dbReference>
<dbReference type="NCBIfam" id="TIGR00021">
    <property type="entry name" value="rpiA"/>
    <property type="match status" value="1"/>
</dbReference>
<dbReference type="NCBIfam" id="NF001924">
    <property type="entry name" value="PRK00702.1"/>
    <property type="match status" value="1"/>
</dbReference>
<dbReference type="InterPro" id="IPR004788">
    <property type="entry name" value="Ribose5P_isomerase_type_A"/>
</dbReference>
<dbReference type="EC" id="5.3.1.6" evidence="4"/>
<keyword evidence="6" id="KW-0812">Transmembrane</keyword>
<dbReference type="OrthoDB" id="1555531at2759"/>
<keyword evidence="6" id="KW-1133">Transmembrane helix</keyword>
<evidence type="ECO:0000256" key="1">
    <source>
        <dbReference type="ARBA" id="ARBA00001713"/>
    </source>
</evidence>
<reference evidence="7" key="1">
    <citation type="submission" date="2021-02" db="EMBL/GenBank/DDBJ databases">
        <authorList>
            <person name="Dougan E. K."/>
            <person name="Rhodes N."/>
            <person name="Thang M."/>
            <person name="Chan C."/>
        </authorList>
    </citation>
    <scope>NUCLEOTIDE SEQUENCE</scope>
</reference>
<evidence type="ECO:0000256" key="2">
    <source>
        <dbReference type="ARBA" id="ARBA00004988"/>
    </source>
</evidence>
<sequence>AFASRAPVGRRSFFLGGALPVAGVLCAGSLALVAVAAPRGGAVGMESRQDELKKQVGYKAVDDYVRSGMVVGLGTGSTAYFAVERVGQKLASGELKDIVAVPTSKRTQEQAEKLGIPLATLDTHPKLDVAIDGADSVDPALNLVKGGGGAHFREKIVEATATTFVVIVDDSKLCAEGLGPHFPVPVEIVPFCHEHTARVIGALPALQGLGCRPVLRLGSADNNKVDGDKPAVSDNGNYILDLHFTKPMKDARAVAEQLKSTIGVVEHGLFVGMASVVLIAGK</sequence>
<dbReference type="EMBL" id="CAJNNV010001054">
    <property type="protein sequence ID" value="CAE8584216.1"/>
    <property type="molecule type" value="Genomic_DNA"/>
</dbReference>
<dbReference type="InterPro" id="IPR037171">
    <property type="entry name" value="NagB/RpiA_transferase-like"/>
</dbReference>
<dbReference type="FunFam" id="3.40.50.1360:FF:000001">
    <property type="entry name" value="Ribose-5-phosphate isomerase A"/>
    <property type="match status" value="1"/>
</dbReference>
<keyword evidence="6" id="KW-0472">Membrane</keyword>
<comment type="similarity">
    <text evidence="3">Belongs to the ribose 5-phosphate isomerase family.</text>
</comment>
<dbReference type="GO" id="GO:0004751">
    <property type="term" value="F:ribose-5-phosphate isomerase activity"/>
    <property type="evidence" value="ECO:0007669"/>
    <property type="project" value="UniProtKB-EC"/>
</dbReference>
<organism evidence="7 8">
    <name type="scientific">Polarella glacialis</name>
    <name type="common">Dinoflagellate</name>
    <dbReference type="NCBI Taxonomy" id="89957"/>
    <lineage>
        <taxon>Eukaryota</taxon>
        <taxon>Sar</taxon>
        <taxon>Alveolata</taxon>
        <taxon>Dinophyceae</taxon>
        <taxon>Suessiales</taxon>
        <taxon>Suessiaceae</taxon>
        <taxon>Polarella</taxon>
    </lineage>
</organism>
<dbReference type="PANTHER" id="PTHR43748">
    <property type="entry name" value="RIBOSE-5-PHOSPHATE ISOMERASE 3, CHLOROPLASTIC-RELATED"/>
    <property type="match status" value="1"/>
</dbReference>
<evidence type="ECO:0000256" key="4">
    <source>
        <dbReference type="ARBA" id="ARBA00011959"/>
    </source>
</evidence>
<evidence type="ECO:0000313" key="7">
    <source>
        <dbReference type="EMBL" id="CAE8584216.1"/>
    </source>
</evidence>
<evidence type="ECO:0000313" key="8">
    <source>
        <dbReference type="Proteomes" id="UP000654075"/>
    </source>
</evidence>
<dbReference type="AlphaFoldDB" id="A0A813DBR1"/>
<dbReference type="Gene3D" id="3.40.50.1360">
    <property type="match status" value="1"/>
</dbReference>
<comment type="pathway">
    <text evidence="2">Carbohydrate degradation; pentose phosphate pathway; D-ribose 5-phosphate from D-ribulose 5-phosphate (non-oxidative stage): step 1/1.</text>
</comment>
<evidence type="ECO:0000256" key="5">
    <source>
        <dbReference type="ARBA" id="ARBA00023235"/>
    </source>
</evidence>
<dbReference type="InterPro" id="IPR020672">
    <property type="entry name" value="Ribose5P_isomerase_typA_subgr"/>
</dbReference>
<dbReference type="InterPro" id="IPR050262">
    <property type="entry name" value="Ribose-5P_isomerase"/>
</dbReference>